<dbReference type="GO" id="GO:0005886">
    <property type="term" value="C:plasma membrane"/>
    <property type="evidence" value="ECO:0007669"/>
    <property type="project" value="UniProtKB-SubCell"/>
</dbReference>
<keyword evidence="5 6" id="KW-0472">Membrane</keyword>
<feature type="transmembrane region" description="Helical" evidence="6">
    <location>
        <begin position="754"/>
        <end position="786"/>
    </location>
</feature>
<dbReference type="InterPro" id="IPR038766">
    <property type="entry name" value="Membrane_comp_ABC_pdt"/>
</dbReference>
<evidence type="ECO:0000256" key="6">
    <source>
        <dbReference type="SAM" id="Phobius"/>
    </source>
</evidence>
<dbReference type="Pfam" id="PF02687">
    <property type="entry name" value="FtsX"/>
    <property type="match status" value="2"/>
</dbReference>
<gene>
    <name evidence="8" type="ORF">NTGZN8_60019</name>
</gene>
<evidence type="ECO:0000256" key="1">
    <source>
        <dbReference type="ARBA" id="ARBA00004651"/>
    </source>
</evidence>
<keyword evidence="4 6" id="KW-1133">Transmembrane helix</keyword>
<proteinExistence type="predicted"/>
<feature type="transmembrane region" description="Helical" evidence="6">
    <location>
        <begin position="362"/>
        <end position="384"/>
    </location>
</feature>
<feature type="transmembrane region" description="Helical" evidence="6">
    <location>
        <begin position="405"/>
        <end position="424"/>
    </location>
</feature>
<keyword evidence="3 6" id="KW-0812">Transmembrane</keyword>
<keyword evidence="2" id="KW-1003">Cell membrane</keyword>
<comment type="caution">
    <text evidence="8">The sequence shown here is derived from an EMBL/GenBank/DDBJ whole genome shotgun (WGS) entry which is preliminary data.</text>
</comment>
<dbReference type="PANTHER" id="PTHR30287">
    <property type="entry name" value="MEMBRANE COMPONENT OF PREDICTED ABC SUPERFAMILY METABOLITE UPTAKE TRANSPORTER"/>
    <property type="match status" value="1"/>
</dbReference>
<feature type="transmembrane region" description="Helical" evidence="6">
    <location>
        <begin position="798"/>
        <end position="819"/>
    </location>
</feature>
<organism evidence="8 9">
    <name type="scientific">Candidatus Nitrotoga fabula</name>
    <dbReference type="NCBI Taxonomy" id="2182327"/>
    <lineage>
        <taxon>Bacteria</taxon>
        <taxon>Pseudomonadati</taxon>
        <taxon>Pseudomonadota</taxon>
        <taxon>Betaproteobacteria</taxon>
        <taxon>Nitrosomonadales</taxon>
        <taxon>Gallionellaceae</taxon>
        <taxon>Candidatus Nitrotoga</taxon>
    </lineage>
</organism>
<feature type="transmembrane region" description="Helical" evidence="6">
    <location>
        <begin position="268"/>
        <end position="292"/>
    </location>
</feature>
<evidence type="ECO:0000313" key="9">
    <source>
        <dbReference type="Proteomes" id="UP000675882"/>
    </source>
</evidence>
<dbReference type="InterPro" id="IPR003838">
    <property type="entry name" value="ABC3_permease_C"/>
</dbReference>
<keyword evidence="9" id="KW-1185">Reference proteome</keyword>
<reference evidence="8" key="1">
    <citation type="submission" date="2021-02" db="EMBL/GenBank/DDBJ databases">
        <authorList>
            <person name="Han P."/>
        </authorList>
    </citation>
    <scope>NUCLEOTIDE SEQUENCE</scope>
    <source>
        <strain evidence="8">Candidatus Nitrotoga sp. ZN8</strain>
    </source>
</reference>
<evidence type="ECO:0000256" key="2">
    <source>
        <dbReference type="ARBA" id="ARBA00022475"/>
    </source>
</evidence>
<dbReference type="Proteomes" id="UP000675882">
    <property type="component" value="Unassembled WGS sequence"/>
</dbReference>
<protein>
    <submittedName>
        <fullName evidence="8">FtsX domain-containing protein</fullName>
    </submittedName>
</protein>
<dbReference type="PANTHER" id="PTHR30287:SF1">
    <property type="entry name" value="INNER MEMBRANE PROTEIN"/>
    <property type="match status" value="1"/>
</dbReference>
<accession>A0A916FBM3</accession>
<feature type="transmembrane region" description="Helical" evidence="6">
    <location>
        <begin position="430"/>
        <end position="451"/>
    </location>
</feature>
<feature type="transmembrane region" description="Helical" evidence="6">
    <location>
        <begin position="6"/>
        <end position="25"/>
    </location>
</feature>
<dbReference type="EMBL" id="CAJNBL010000041">
    <property type="protein sequence ID" value="CAE6733615.1"/>
    <property type="molecule type" value="Genomic_DNA"/>
</dbReference>
<feature type="transmembrane region" description="Helical" evidence="6">
    <location>
        <begin position="472"/>
        <end position="495"/>
    </location>
</feature>
<feature type="transmembrane region" description="Helical" evidence="6">
    <location>
        <begin position="320"/>
        <end position="342"/>
    </location>
</feature>
<sequence length="835" mass="92206">MRAPIASFEWTACVVNIWLLSWRMLRRDWRTREWRVLLIALVLAVGSIATVGLFADRVSLALQQEATSLLGADLRLVSSRPFSLAYRVEALQRGLRVVETTSFPSMVVYGHKNVLVEIQAVEEGYPLRGNIEIVEGVTQHPAQGIPIRGTAWADSRLLQRMELHVGDKIGVGELQMQIAARVVRDVDQSVGFASFAPRALINAADLQATGLILPGSRASYKILLAGDPAQVSGFRDWLQGRLNTGEKIEDVRDARPETRAALERAEHFLGLAALTSVVLAGVAMALAASLFVRRHLDICAMMRCLGATQAQVLRLFINQLLLLGMVAVLLGGLLGYVAQFMLVNSIESMRDAALPQPGLLPLWQAAASGMVLLLGFAFLPLWQLKNVSPLRVIRRELGMPPARTGMVYLTGTAVLGALFLWQAGSVKLGLTVFAGLVAGMLFFGLLAWFFLHAMARVHLRWNHVFLNLARYARINALQIVALSLGGMALLLLTFVRSDLLESWRGRMKPDTPNRFVTQIQPDQRIAVKDFFAMWQLSEPRLFPVIRGRLISINHHPVSGANYAEPRARALVEREFNLSWSDHMPVHNTLIRGEWWERGDSSVLSLEEGMAKTLGIRIGDVLTYDVEGVSLQATVTNLRKVQWDSMQVNFFVITSRDVLGDFSASYISSFYLPPDKKDAGDALIKNFPNLLLIDMDTVIEQVRQVIDQIARTMTAVFLFTLLSGLVVLYSAILATQDERVYQAAILRTLGASRRYLLRLYLIEFAVLGGLSGFFAAAGSVLLGWVLAVNVLDIPYHSHALIWLAGVGGGIVTATLAGWLATRHVAYTPPLQVLQSV</sequence>
<feature type="transmembrane region" description="Helical" evidence="6">
    <location>
        <begin position="712"/>
        <end position="733"/>
    </location>
</feature>
<evidence type="ECO:0000256" key="5">
    <source>
        <dbReference type="ARBA" id="ARBA00023136"/>
    </source>
</evidence>
<feature type="domain" description="ABC3 transporter permease C-terminal" evidence="7">
    <location>
        <begin position="715"/>
        <end position="828"/>
    </location>
</feature>
<comment type="subcellular location">
    <subcellularLocation>
        <location evidence="1">Cell membrane</location>
        <topology evidence="1">Multi-pass membrane protein</topology>
    </subcellularLocation>
</comment>
<dbReference type="AlphaFoldDB" id="A0A916FBM3"/>
<evidence type="ECO:0000256" key="4">
    <source>
        <dbReference type="ARBA" id="ARBA00022989"/>
    </source>
</evidence>
<feature type="domain" description="ABC3 transporter permease C-terminal" evidence="7">
    <location>
        <begin position="272"/>
        <end position="389"/>
    </location>
</feature>
<name>A0A916FBM3_9PROT</name>
<evidence type="ECO:0000259" key="7">
    <source>
        <dbReference type="Pfam" id="PF02687"/>
    </source>
</evidence>
<feature type="transmembrane region" description="Helical" evidence="6">
    <location>
        <begin position="37"/>
        <end position="55"/>
    </location>
</feature>
<evidence type="ECO:0000256" key="3">
    <source>
        <dbReference type="ARBA" id="ARBA00022692"/>
    </source>
</evidence>
<evidence type="ECO:0000313" key="8">
    <source>
        <dbReference type="EMBL" id="CAE6733615.1"/>
    </source>
</evidence>